<dbReference type="NCBIfam" id="NF040717">
    <property type="entry name" value="BcsR_only"/>
    <property type="match status" value="1"/>
</dbReference>
<comment type="caution">
    <text evidence="1">The sequence shown here is derived from an EMBL/GenBank/DDBJ whole genome shotgun (WGS) entry which is preliminary data.</text>
</comment>
<evidence type="ECO:0000313" key="2">
    <source>
        <dbReference type="Proteomes" id="UP000319627"/>
    </source>
</evidence>
<dbReference type="RefSeq" id="WP_144572056.1">
    <property type="nucleotide sequence ID" value="NZ_VLKG01000009.1"/>
</dbReference>
<dbReference type="OrthoDB" id="6988851at2"/>
<reference evidence="1 2" key="1">
    <citation type="submission" date="2019-07" db="EMBL/GenBank/DDBJ databases">
        <title>Genomic Encyclopedia of Type Strains, Phase I: the one thousand microbial genomes (KMG-I) project.</title>
        <authorList>
            <person name="Kyrpides N."/>
        </authorList>
    </citation>
    <scope>NUCLEOTIDE SEQUENCE [LARGE SCALE GENOMIC DNA]</scope>
    <source>
        <strain evidence="1 2">DSM 375</strain>
    </source>
</reference>
<dbReference type="Proteomes" id="UP000319627">
    <property type="component" value="Unassembled WGS sequence"/>
</dbReference>
<gene>
    <name evidence="1" type="ORF">LX59_02356</name>
</gene>
<dbReference type="AlphaFoldDB" id="A0A562I166"/>
<accession>A0A562I166</accession>
<keyword evidence="2" id="KW-1185">Reference proteome</keyword>
<proteinExistence type="predicted"/>
<evidence type="ECO:0000313" key="1">
    <source>
        <dbReference type="EMBL" id="TWH64408.1"/>
    </source>
</evidence>
<dbReference type="EMBL" id="VLKG01000009">
    <property type="protein sequence ID" value="TWH64408.1"/>
    <property type="molecule type" value="Genomic_DNA"/>
</dbReference>
<protein>
    <submittedName>
        <fullName evidence="1">Cellulose biosynthesis protein BcsR</fullName>
    </submittedName>
</protein>
<dbReference type="InterPro" id="IPR024487">
    <property type="entry name" value="CBP_BcsR"/>
</dbReference>
<organism evidence="1 2">
    <name type="scientific">Azomonas agilis</name>
    <dbReference type="NCBI Taxonomy" id="116849"/>
    <lineage>
        <taxon>Bacteria</taxon>
        <taxon>Pseudomonadati</taxon>
        <taxon>Pseudomonadota</taxon>
        <taxon>Gammaproteobacteria</taxon>
        <taxon>Pseudomonadales</taxon>
        <taxon>Pseudomonadaceae</taxon>
        <taxon>Azomonas</taxon>
    </lineage>
</organism>
<sequence length="66" mass="7334">MASLPPSFQVADASSPAADDITDLRKALQMPELPYVDITTQNAVRDVLKRWPLLSELSYFAEQNTP</sequence>
<dbReference type="Pfam" id="PF10945">
    <property type="entry name" value="CBP_BcsR"/>
    <property type="match status" value="1"/>
</dbReference>
<name>A0A562I166_9GAMM</name>